<accession>A0A1I8HQA1</accession>
<proteinExistence type="predicted"/>
<organism evidence="1 2">
    <name type="scientific">Macrostomum lignano</name>
    <dbReference type="NCBI Taxonomy" id="282301"/>
    <lineage>
        <taxon>Eukaryota</taxon>
        <taxon>Metazoa</taxon>
        <taxon>Spiralia</taxon>
        <taxon>Lophotrochozoa</taxon>
        <taxon>Platyhelminthes</taxon>
        <taxon>Rhabditophora</taxon>
        <taxon>Macrostomorpha</taxon>
        <taxon>Macrostomida</taxon>
        <taxon>Macrostomidae</taxon>
        <taxon>Macrostomum</taxon>
    </lineage>
</organism>
<sequence length="654" mass="75984">MSTFNQISVYSRRSAPTFRSKEAIIRMDKGIFLLKHGDVKRGKSIEKYQNYQPLSDEQKHFVNEHLGRLLMRKSQFEEAEQLFRLLPEFVQHRTAMIADSLLCQAESLSGGDDVSKVCKDKLAKMQADPRHTVFTCSIGMRLHLLNECASLGCKDSVHEALLLLEDIRKQSDRDNMLQVNADRLFLHSTCVYEFCARLLQLKDKGFHVERRRTTVECGNEPVANMLQKVEKMLCTDIYPRSYRLSMTEQSLRFQSVEELINHSPSSIWHTLEESRKVLDAVWNELVSEAHEELTRNHIPNYSKAINYYPFAYKKLNSSDNKQLKVEDITQAMRMNWPEKLKTVIKKLIEELQQASVSPSTDVKGAVDSKRQKKIDQKKRNFFESRKDILSRLDKAEAIWKFSDEEQEQVKELKKKFDELDKQTNLDDLIGKLMTDSLRKLNGMLSAPFPVSFQPDKSLICKWMIEREETMLKNQGGWHKIWCTEINHDKHNAQKSIVDIDKKIKDNHGKQKDKAGPADVVQMAHFAAEFAEEARLVLRNYSYKEVSGFPMKFEALKSDYDWKWACYKCATGFDALRSRFKEPSEQCTDCEQVILLVRDKKAVSGSKWQRIRPRRRKLIKLEMCFKYSDIPDCNECMRAHCDSAALNTGCGWRGG</sequence>
<dbReference type="WBParaSite" id="maker-uti_cns_0007391-snap-gene-0.11-mRNA-1">
    <property type="protein sequence ID" value="maker-uti_cns_0007391-snap-gene-0.11-mRNA-1"/>
    <property type="gene ID" value="maker-uti_cns_0007391-snap-gene-0.11"/>
</dbReference>
<dbReference type="Proteomes" id="UP000095280">
    <property type="component" value="Unplaced"/>
</dbReference>
<protein>
    <submittedName>
        <fullName evidence="2">TPR_REGION domain-containing protein</fullName>
    </submittedName>
</protein>
<keyword evidence="1" id="KW-1185">Reference proteome</keyword>
<reference evidence="2" key="1">
    <citation type="submission" date="2016-11" db="UniProtKB">
        <authorList>
            <consortium name="WormBaseParasite"/>
        </authorList>
    </citation>
    <scope>IDENTIFICATION</scope>
</reference>
<name>A0A1I8HQA1_9PLAT</name>
<dbReference type="AlphaFoldDB" id="A0A1I8HQA1"/>
<evidence type="ECO:0000313" key="2">
    <source>
        <dbReference type="WBParaSite" id="maker-uti_cns_0007391-snap-gene-0.11-mRNA-1"/>
    </source>
</evidence>
<evidence type="ECO:0000313" key="1">
    <source>
        <dbReference type="Proteomes" id="UP000095280"/>
    </source>
</evidence>